<name>A0ABQ9FRF4_TEGGR</name>
<accession>A0ABQ9FRF4</accession>
<proteinExistence type="predicted"/>
<evidence type="ECO:0000313" key="2">
    <source>
        <dbReference type="Proteomes" id="UP001217089"/>
    </source>
</evidence>
<protein>
    <submittedName>
        <fullName evidence="1">Uncharacterized protein</fullName>
    </submittedName>
</protein>
<reference evidence="1 2" key="1">
    <citation type="submission" date="2022-12" db="EMBL/GenBank/DDBJ databases">
        <title>Chromosome-level genome of Tegillarca granosa.</title>
        <authorList>
            <person name="Kim J."/>
        </authorList>
    </citation>
    <scope>NUCLEOTIDE SEQUENCE [LARGE SCALE GENOMIC DNA]</scope>
    <source>
        <strain evidence="1">Teg-2019</strain>
        <tissue evidence="1">Adductor muscle</tissue>
    </source>
</reference>
<comment type="caution">
    <text evidence="1">The sequence shown here is derived from an EMBL/GenBank/DDBJ whole genome shotgun (WGS) entry which is preliminary data.</text>
</comment>
<dbReference type="Proteomes" id="UP001217089">
    <property type="component" value="Unassembled WGS sequence"/>
</dbReference>
<dbReference type="InterPro" id="IPR038832">
    <property type="entry name" value="CDCA3"/>
</dbReference>
<dbReference type="PANTHER" id="PTHR34756">
    <property type="entry name" value="CELL DIVISION CYCLE-ASSOCIATED PROTEIN 3"/>
    <property type="match status" value="1"/>
</dbReference>
<organism evidence="1 2">
    <name type="scientific">Tegillarca granosa</name>
    <name type="common">Malaysian cockle</name>
    <name type="synonym">Anadara granosa</name>
    <dbReference type="NCBI Taxonomy" id="220873"/>
    <lineage>
        <taxon>Eukaryota</taxon>
        <taxon>Metazoa</taxon>
        <taxon>Spiralia</taxon>
        <taxon>Lophotrochozoa</taxon>
        <taxon>Mollusca</taxon>
        <taxon>Bivalvia</taxon>
        <taxon>Autobranchia</taxon>
        <taxon>Pteriomorphia</taxon>
        <taxon>Arcoida</taxon>
        <taxon>Arcoidea</taxon>
        <taxon>Arcidae</taxon>
        <taxon>Tegillarca</taxon>
    </lineage>
</organism>
<dbReference type="PANTHER" id="PTHR34756:SF1">
    <property type="entry name" value="CELL DIVISION CYCLE-ASSOCIATED PROTEIN 3"/>
    <property type="match status" value="1"/>
</dbReference>
<dbReference type="EMBL" id="JARBDR010000141">
    <property type="protein sequence ID" value="KAJ8319820.1"/>
    <property type="molecule type" value="Genomic_DNA"/>
</dbReference>
<evidence type="ECO:0000313" key="1">
    <source>
        <dbReference type="EMBL" id="KAJ8319820.1"/>
    </source>
</evidence>
<gene>
    <name evidence="1" type="ORF">KUTeg_001407</name>
</gene>
<keyword evidence="2" id="KW-1185">Reference proteome</keyword>
<sequence length="400" mass="45778">MSPAINKTSGFKSINNKKKKKNITDKAQTNVCNAEVLGILEKKEFLENFDNELLDCDNISSEYFIATFFESLFCNNAIKTVVNLLKYPHIYHTDGEDNLTIQNYYHVMLRINTELYLNGHIFGQRCLYKDETLSELACCSPIANFVEITVTEKTNSDWLKRETSNLFRRIVQRRIMGGLYTKESSDEMNTPPKNPAHKRILDIDFDPRSPSCDISRTPIAVDKTPEGLLDPRSPTFGILRTPITSNMNDHGHGLETTPLVEDNGPNNDNELFDKEEVFKDLKNQLTDASTTQQFQKMTIGDSKKSDDTLQLIYHDKEDTVVNWKTNSKPAQPKQLFPAKRLPSFDKDVTRSPLSTRNIDTNSPLNIVQKKQSKKVDKYRSCKLESIGNKYSLDEKENINM</sequence>